<evidence type="ECO:0000313" key="2">
    <source>
        <dbReference type="EMBL" id="CAE8721644.1"/>
    </source>
</evidence>
<evidence type="ECO:0000256" key="1">
    <source>
        <dbReference type="SAM" id="MobiDB-lite"/>
    </source>
</evidence>
<accession>A0A813LEW1</accession>
<feature type="compositionally biased region" description="Polar residues" evidence="1">
    <location>
        <begin position="96"/>
        <end position="105"/>
    </location>
</feature>
<proteinExistence type="predicted"/>
<protein>
    <submittedName>
        <fullName evidence="2">Uncharacterized protein</fullName>
    </submittedName>
</protein>
<feature type="region of interest" description="Disordered" evidence="1">
    <location>
        <begin position="126"/>
        <end position="159"/>
    </location>
</feature>
<gene>
    <name evidence="2" type="ORF">PGLA2088_LOCUS42050</name>
</gene>
<name>A0A813LEW1_POLGL</name>
<dbReference type="EMBL" id="CAJNNW010034117">
    <property type="protein sequence ID" value="CAE8721644.1"/>
    <property type="molecule type" value="Genomic_DNA"/>
</dbReference>
<feature type="non-terminal residue" evidence="2">
    <location>
        <position position="294"/>
    </location>
</feature>
<comment type="caution">
    <text evidence="2">The sequence shown here is derived from an EMBL/GenBank/DDBJ whole genome shotgun (WGS) entry which is preliminary data.</text>
</comment>
<reference evidence="2" key="1">
    <citation type="submission" date="2021-02" db="EMBL/GenBank/DDBJ databases">
        <authorList>
            <person name="Dougan E. K."/>
            <person name="Rhodes N."/>
            <person name="Thang M."/>
            <person name="Chan C."/>
        </authorList>
    </citation>
    <scope>NUCLEOTIDE SEQUENCE</scope>
</reference>
<dbReference type="Proteomes" id="UP000626109">
    <property type="component" value="Unassembled WGS sequence"/>
</dbReference>
<sequence>MPLARDVPGQEPVSVSVRRGPGPPGPRPRPPSCAEASVGPRGLPPDADPLTGCASEPRGGRSRSVSVRPHDRSSPIPPDASGRKASTPGIDDSSLRRGSSQSGIHSSKVAAVPGAGLRAGSCGARLRQARPNGGNPSPALRGAQSESSPRPPRPSAGGIMACARGAQQLRVRRHTEDVKGPPSQLFFSMSGLVLRAAVHTSMREVCALRGASSLLCDACSEDSLWEHLYSLRWATEQGPGPPPPRASATGGWRQAFLARLRRAQAGFLARTLPTLACQKARRKDGLPDLRKIHE</sequence>
<dbReference type="AlphaFoldDB" id="A0A813LEW1"/>
<feature type="region of interest" description="Disordered" evidence="1">
    <location>
        <begin position="1"/>
        <end position="112"/>
    </location>
</feature>
<evidence type="ECO:0000313" key="3">
    <source>
        <dbReference type="Proteomes" id="UP000626109"/>
    </source>
</evidence>
<feature type="compositionally biased region" description="Pro residues" evidence="1">
    <location>
        <begin position="21"/>
        <end position="31"/>
    </location>
</feature>
<organism evidence="2 3">
    <name type="scientific">Polarella glacialis</name>
    <name type="common">Dinoflagellate</name>
    <dbReference type="NCBI Taxonomy" id="89957"/>
    <lineage>
        <taxon>Eukaryota</taxon>
        <taxon>Sar</taxon>
        <taxon>Alveolata</taxon>
        <taxon>Dinophyceae</taxon>
        <taxon>Suessiales</taxon>
        <taxon>Suessiaceae</taxon>
        <taxon>Polarella</taxon>
    </lineage>
</organism>